<sequence length="205" mass="23281">MTPSEPAIDLTAFPFMSEKWKAVMKWPSSHLMYPPISFDLPDPDKDSEVCLWVRLPLPQSPYLPPTPVRVEDFHWSIRWGIGNQGLLPLSYERIVEVERASPVSPHLTNWGPLTKVVRPSAEQEMAKIPIATMTLKQRQLLELLAITQPVKEPDGDWNCQNWTTSVLFRAASVEDPIVQANNGPLLTPEQVNNVLFQARNIKHEV</sequence>
<dbReference type="AlphaFoldDB" id="A0A0C9UB62"/>
<dbReference type="HOGENOM" id="CLU_101869_0_0_1"/>
<evidence type="ECO:0000313" key="2">
    <source>
        <dbReference type="Proteomes" id="UP000054279"/>
    </source>
</evidence>
<dbReference type="Proteomes" id="UP000054279">
    <property type="component" value="Unassembled WGS sequence"/>
</dbReference>
<accession>A0A0C9UB62</accession>
<dbReference type="OrthoDB" id="37659at2759"/>
<organism evidence="1 2">
    <name type="scientific">Sphaerobolus stellatus (strain SS14)</name>
    <dbReference type="NCBI Taxonomy" id="990650"/>
    <lineage>
        <taxon>Eukaryota</taxon>
        <taxon>Fungi</taxon>
        <taxon>Dikarya</taxon>
        <taxon>Basidiomycota</taxon>
        <taxon>Agaricomycotina</taxon>
        <taxon>Agaricomycetes</taxon>
        <taxon>Phallomycetidae</taxon>
        <taxon>Geastrales</taxon>
        <taxon>Sphaerobolaceae</taxon>
        <taxon>Sphaerobolus</taxon>
    </lineage>
</organism>
<reference evidence="1 2" key="1">
    <citation type="submission" date="2014-06" db="EMBL/GenBank/DDBJ databases">
        <title>Evolutionary Origins and Diversification of the Mycorrhizal Mutualists.</title>
        <authorList>
            <consortium name="DOE Joint Genome Institute"/>
            <consortium name="Mycorrhizal Genomics Consortium"/>
            <person name="Kohler A."/>
            <person name="Kuo A."/>
            <person name="Nagy L.G."/>
            <person name="Floudas D."/>
            <person name="Copeland A."/>
            <person name="Barry K.W."/>
            <person name="Cichocki N."/>
            <person name="Veneault-Fourrey C."/>
            <person name="LaButti K."/>
            <person name="Lindquist E.A."/>
            <person name="Lipzen A."/>
            <person name="Lundell T."/>
            <person name="Morin E."/>
            <person name="Murat C."/>
            <person name="Riley R."/>
            <person name="Ohm R."/>
            <person name="Sun H."/>
            <person name="Tunlid A."/>
            <person name="Henrissat B."/>
            <person name="Grigoriev I.V."/>
            <person name="Hibbett D.S."/>
            <person name="Martin F."/>
        </authorList>
    </citation>
    <scope>NUCLEOTIDE SEQUENCE [LARGE SCALE GENOMIC DNA]</scope>
    <source>
        <strain evidence="1 2">SS14</strain>
    </source>
</reference>
<evidence type="ECO:0000313" key="1">
    <source>
        <dbReference type="EMBL" id="KIJ31809.1"/>
    </source>
</evidence>
<proteinExistence type="predicted"/>
<gene>
    <name evidence="1" type="ORF">M422DRAFT_36084</name>
</gene>
<keyword evidence="2" id="KW-1185">Reference proteome</keyword>
<dbReference type="EMBL" id="KN837236">
    <property type="protein sequence ID" value="KIJ31809.1"/>
    <property type="molecule type" value="Genomic_DNA"/>
</dbReference>
<protein>
    <submittedName>
        <fullName evidence="1">Uncharacterized protein</fullName>
    </submittedName>
</protein>
<name>A0A0C9UB62_SPHS4</name>